<dbReference type="RefSeq" id="WP_186982145.1">
    <property type="nucleotide sequence ID" value="NZ_JACOQH010000004.1"/>
</dbReference>
<evidence type="ECO:0000313" key="1">
    <source>
        <dbReference type="EMBL" id="MBC5753921.1"/>
    </source>
</evidence>
<dbReference type="SUPFAM" id="SSF74650">
    <property type="entry name" value="Galactose mutarotase-like"/>
    <property type="match status" value="1"/>
</dbReference>
<sequence>MRITDRIDGEDGAFRDVILGYDDPAEYERQTCYFGAVIGRDIRADFIQLAYVGGYDHNYVLDTRHGVMDFSTDCMGMQFYSGNFVERHAGKEGVFYDFRHGFCLEPQYYPNAVNEERFASPLLHPGETYQAHIKIKFYQK</sequence>
<dbReference type="InterPro" id="IPR014718">
    <property type="entry name" value="GH-type_carb-bd"/>
</dbReference>
<reference evidence="1 2" key="1">
    <citation type="submission" date="2020-08" db="EMBL/GenBank/DDBJ databases">
        <title>Genome public.</title>
        <authorList>
            <person name="Liu C."/>
            <person name="Sun Q."/>
        </authorList>
    </citation>
    <scope>NUCLEOTIDE SEQUENCE [LARGE SCALE GENOMIC DNA]</scope>
    <source>
        <strain evidence="1 2">BX0805</strain>
    </source>
</reference>
<keyword evidence="2" id="KW-1185">Reference proteome</keyword>
<dbReference type="Gene3D" id="2.70.98.10">
    <property type="match status" value="2"/>
</dbReference>
<protein>
    <recommendedName>
        <fullName evidence="3">Aldose 1-epimerase</fullName>
    </recommendedName>
</protein>
<proteinExistence type="predicted"/>
<name>A0ABR7IAI4_9FIRM</name>
<gene>
    <name evidence="1" type="ORF">H8Z76_07750</name>
</gene>
<dbReference type="PANTHER" id="PTHR10091:SF0">
    <property type="entry name" value="GALACTOSE MUTAROTASE"/>
    <property type="match status" value="1"/>
</dbReference>
<evidence type="ECO:0008006" key="3">
    <source>
        <dbReference type="Google" id="ProtNLM"/>
    </source>
</evidence>
<comment type="caution">
    <text evidence="1">The sequence shown here is derived from an EMBL/GenBank/DDBJ whole genome shotgun (WGS) entry which is preliminary data.</text>
</comment>
<organism evidence="1 2">
    <name type="scientific">Roseburia yibonii</name>
    <dbReference type="NCBI Taxonomy" id="2763063"/>
    <lineage>
        <taxon>Bacteria</taxon>
        <taxon>Bacillati</taxon>
        <taxon>Bacillota</taxon>
        <taxon>Clostridia</taxon>
        <taxon>Lachnospirales</taxon>
        <taxon>Lachnospiraceae</taxon>
        <taxon>Roseburia</taxon>
    </lineage>
</organism>
<dbReference type="PANTHER" id="PTHR10091">
    <property type="entry name" value="ALDOSE-1-EPIMERASE"/>
    <property type="match status" value="1"/>
</dbReference>
<dbReference type="Pfam" id="PF01263">
    <property type="entry name" value="Aldose_epim"/>
    <property type="match status" value="1"/>
</dbReference>
<evidence type="ECO:0000313" key="2">
    <source>
        <dbReference type="Proteomes" id="UP000621540"/>
    </source>
</evidence>
<dbReference type="Proteomes" id="UP000621540">
    <property type="component" value="Unassembled WGS sequence"/>
</dbReference>
<accession>A0ABR7IAI4</accession>
<dbReference type="InterPro" id="IPR011013">
    <property type="entry name" value="Gal_mutarotase_sf_dom"/>
</dbReference>
<dbReference type="EMBL" id="JACOQH010000004">
    <property type="protein sequence ID" value="MBC5753921.1"/>
    <property type="molecule type" value="Genomic_DNA"/>
</dbReference>
<dbReference type="InterPro" id="IPR008183">
    <property type="entry name" value="Aldose_1/G6P_1-epimerase"/>
</dbReference>